<name>A0A164YAB0_9AGAM</name>
<reference evidence="2 3" key="1">
    <citation type="journal article" date="2016" name="Mol. Biol. Evol.">
        <title>Comparative Genomics of Early-Diverging Mushroom-Forming Fungi Provides Insights into the Origins of Lignocellulose Decay Capabilities.</title>
        <authorList>
            <person name="Nagy L.G."/>
            <person name="Riley R."/>
            <person name="Tritt A."/>
            <person name="Adam C."/>
            <person name="Daum C."/>
            <person name="Floudas D."/>
            <person name="Sun H."/>
            <person name="Yadav J.S."/>
            <person name="Pangilinan J."/>
            <person name="Larsson K.H."/>
            <person name="Matsuura K."/>
            <person name="Barry K."/>
            <person name="Labutti K."/>
            <person name="Kuo R."/>
            <person name="Ohm R.A."/>
            <person name="Bhattacharya S.S."/>
            <person name="Shirouzu T."/>
            <person name="Yoshinaga Y."/>
            <person name="Martin F.M."/>
            <person name="Grigoriev I.V."/>
            <person name="Hibbett D.S."/>
        </authorList>
    </citation>
    <scope>NUCLEOTIDE SEQUENCE [LARGE SCALE GENOMIC DNA]</scope>
    <source>
        <strain evidence="2 3">HHB9708</strain>
    </source>
</reference>
<evidence type="ECO:0000313" key="3">
    <source>
        <dbReference type="Proteomes" id="UP000076722"/>
    </source>
</evidence>
<evidence type="ECO:0000313" key="2">
    <source>
        <dbReference type="EMBL" id="KZS96731.1"/>
    </source>
</evidence>
<sequence>MNSHKRRGWRNASFENNTKPSPRVRWTLSHADTGAFNLTTGRHQIPSTLFPSLDYPCIYSVQAKNSPCRLRHSVSRQIHRLASARYFKVDIPQERESDSSTVTRGDRQPSICRVLYLSELPYSSSGQGSSTTVHAALAFLSNLSDLTSGACTASKKRRWFGIFLFRTAKVNSSDVVTNGTSTSQSWLREDVFSHGSVGEAITSPGDSKELRQVHHIETKPAPVIRSRSQSPSPASAPSCVPVPKSELEAEYWSHPLDLVEGYHYLHEEDGSFRYSSDRFPTADLGIARGYQRGCERLAGRDGHCGPQCARLHIFYYGLTDYDVLKSRIEYRLFGFIQEERISKTAKSKILLKAFVNQLVIG</sequence>
<organism evidence="2 3">
    <name type="scientific">Sistotremastrum niveocremeum HHB9708</name>
    <dbReference type="NCBI Taxonomy" id="1314777"/>
    <lineage>
        <taxon>Eukaryota</taxon>
        <taxon>Fungi</taxon>
        <taxon>Dikarya</taxon>
        <taxon>Basidiomycota</taxon>
        <taxon>Agaricomycotina</taxon>
        <taxon>Agaricomycetes</taxon>
        <taxon>Sistotremastrales</taxon>
        <taxon>Sistotremastraceae</taxon>
        <taxon>Sertulicium</taxon>
        <taxon>Sertulicium niveocremeum</taxon>
    </lineage>
</organism>
<feature type="compositionally biased region" description="Low complexity" evidence="1">
    <location>
        <begin position="225"/>
        <end position="240"/>
    </location>
</feature>
<proteinExistence type="predicted"/>
<dbReference type="AlphaFoldDB" id="A0A164YAB0"/>
<dbReference type="EMBL" id="KV419398">
    <property type="protein sequence ID" value="KZS96731.1"/>
    <property type="molecule type" value="Genomic_DNA"/>
</dbReference>
<keyword evidence="3" id="KW-1185">Reference proteome</keyword>
<feature type="region of interest" description="Disordered" evidence="1">
    <location>
        <begin position="1"/>
        <end position="23"/>
    </location>
</feature>
<dbReference type="Proteomes" id="UP000076722">
    <property type="component" value="Unassembled WGS sequence"/>
</dbReference>
<gene>
    <name evidence="2" type="ORF">SISNIDRAFT_533617</name>
</gene>
<accession>A0A164YAB0</accession>
<feature type="region of interest" description="Disordered" evidence="1">
    <location>
        <begin position="221"/>
        <end position="240"/>
    </location>
</feature>
<protein>
    <submittedName>
        <fullName evidence="2">Uncharacterized protein</fullName>
    </submittedName>
</protein>
<evidence type="ECO:0000256" key="1">
    <source>
        <dbReference type="SAM" id="MobiDB-lite"/>
    </source>
</evidence>